<proteinExistence type="predicted"/>
<evidence type="ECO:0000313" key="1">
    <source>
        <dbReference type="EMBL" id="ADQ81089.1"/>
    </source>
</evidence>
<evidence type="ECO:0000313" key="2">
    <source>
        <dbReference type="Proteomes" id="UP000008718"/>
    </source>
</evidence>
<dbReference type="EMBL" id="CP002345">
    <property type="protein sequence ID" value="ADQ81089.1"/>
    <property type="molecule type" value="Genomic_DNA"/>
</dbReference>
<dbReference type="Proteomes" id="UP000008718">
    <property type="component" value="Chromosome"/>
</dbReference>
<evidence type="ECO:0008006" key="3">
    <source>
        <dbReference type="Google" id="ProtNLM"/>
    </source>
</evidence>
<reference key="1">
    <citation type="submission" date="2010-11" db="EMBL/GenBank/DDBJ databases">
        <title>The complete genome of Paludibacter propionicigenes DSM 17365.</title>
        <authorList>
            <consortium name="US DOE Joint Genome Institute (JGI-PGF)"/>
            <person name="Lucas S."/>
            <person name="Copeland A."/>
            <person name="Lapidus A."/>
            <person name="Bruce D."/>
            <person name="Goodwin L."/>
            <person name="Pitluck S."/>
            <person name="Kyrpides N."/>
            <person name="Mavromatis K."/>
            <person name="Ivanova N."/>
            <person name="Munk A.C."/>
            <person name="Brettin T."/>
            <person name="Detter J.C."/>
            <person name="Han C."/>
            <person name="Tapia R."/>
            <person name="Land M."/>
            <person name="Hauser L."/>
            <person name="Markowitz V."/>
            <person name="Cheng J.-F."/>
            <person name="Hugenholtz P."/>
            <person name="Woyke T."/>
            <person name="Wu D."/>
            <person name="Gronow S."/>
            <person name="Wellnitz S."/>
            <person name="Brambilla E."/>
            <person name="Klenk H.-P."/>
            <person name="Eisen J.A."/>
        </authorList>
    </citation>
    <scope>NUCLEOTIDE SEQUENCE</scope>
    <source>
        <strain>WB4</strain>
    </source>
</reference>
<gene>
    <name evidence="1" type="ordered locus">Palpr_2960</name>
</gene>
<dbReference type="AlphaFoldDB" id="E4T0M5"/>
<organism evidence="1 2">
    <name type="scientific">Paludibacter propionicigenes (strain DSM 17365 / JCM 13257 / WB4)</name>
    <dbReference type="NCBI Taxonomy" id="694427"/>
    <lineage>
        <taxon>Bacteria</taxon>
        <taxon>Pseudomonadati</taxon>
        <taxon>Bacteroidota</taxon>
        <taxon>Bacteroidia</taxon>
        <taxon>Bacteroidales</taxon>
        <taxon>Paludibacteraceae</taxon>
        <taxon>Paludibacter</taxon>
    </lineage>
</organism>
<dbReference type="KEGG" id="ppn:Palpr_2960"/>
<accession>E4T0M5</accession>
<protein>
    <recommendedName>
        <fullName evidence="3">STAS/SEC14 domain-containing protein</fullName>
    </recommendedName>
</protein>
<dbReference type="HOGENOM" id="CLU_2013034_0_0_10"/>
<keyword evidence="2" id="KW-1185">Reference proteome</keyword>
<sequence length="123" mass="14144">MEHSYSVNDINKTIIVIIVGDVNAANFAKLDAEICMLAFNLNYKIIFDFSQAAVTIGMGEAYFWFTNHLDKINMLFRKIPTAHIANNENENFFHFVETTWTNHGIKTGMFKDLESAVNWLAKY</sequence>
<name>E4T0M5_PALPW</name>
<dbReference type="OrthoDB" id="2353250at2"/>
<reference evidence="1 2" key="2">
    <citation type="journal article" date="2011" name="Stand. Genomic Sci.">
        <title>Complete genome sequence of Paludibacter propionicigenes type strain (WB4).</title>
        <authorList>
            <person name="Gronow S."/>
            <person name="Munk C."/>
            <person name="Lapidus A."/>
            <person name="Nolan M."/>
            <person name="Lucas S."/>
            <person name="Hammon N."/>
            <person name="Deshpande S."/>
            <person name="Cheng J.F."/>
            <person name="Tapia R."/>
            <person name="Han C."/>
            <person name="Goodwin L."/>
            <person name="Pitluck S."/>
            <person name="Liolios K."/>
            <person name="Ivanova N."/>
            <person name="Mavromatis K."/>
            <person name="Mikhailova N."/>
            <person name="Pati A."/>
            <person name="Chen A."/>
            <person name="Palaniappan K."/>
            <person name="Land M."/>
            <person name="Hauser L."/>
            <person name="Chang Y.J."/>
            <person name="Jeffries C.D."/>
            <person name="Brambilla E."/>
            <person name="Rohde M."/>
            <person name="Goker M."/>
            <person name="Detter J.C."/>
            <person name="Woyke T."/>
            <person name="Bristow J."/>
            <person name="Eisen J.A."/>
            <person name="Markowitz V."/>
            <person name="Hugenholtz P."/>
            <person name="Kyrpides N.C."/>
            <person name="Klenk H.P."/>
        </authorList>
    </citation>
    <scope>NUCLEOTIDE SEQUENCE [LARGE SCALE GENOMIC DNA]</scope>
    <source>
        <strain evidence="2">DSM 17365 / JCM 13257 / WB4</strain>
    </source>
</reference>
<dbReference type="RefSeq" id="WP_013446458.1">
    <property type="nucleotide sequence ID" value="NC_014734.1"/>
</dbReference>